<dbReference type="EMBL" id="CAEZYY010000007">
    <property type="protein sequence ID" value="CAB4746958.1"/>
    <property type="molecule type" value="Genomic_DNA"/>
</dbReference>
<dbReference type="PANTHER" id="PTHR45453">
    <property type="entry name" value="PHOSPHATE REGULON SENSOR PROTEIN PHOR"/>
    <property type="match status" value="1"/>
</dbReference>
<evidence type="ECO:0000256" key="7">
    <source>
        <dbReference type="ARBA" id="ARBA00022741"/>
    </source>
</evidence>
<dbReference type="InterPro" id="IPR050351">
    <property type="entry name" value="BphY/WalK/GraS-like"/>
</dbReference>
<dbReference type="SUPFAM" id="SSF55874">
    <property type="entry name" value="ATPase domain of HSP90 chaperone/DNA topoisomerase II/histidine kinase"/>
    <property type="match status" value="1"/>
</dbReference>
<evidence type="ECO:0000313" key="13">
    <source>
        <dbReference type="EMBL" id="CAB4696307.1"/>
    </source>
</evidence>
<evidence type="ECO:0000256" key="10">
    <source>
        <dbReference type="ARBA" id="ARBA00023012"/>
    </source>
</evidence>
<evidence type="ECO:0000256" key="9">
    <source>
        <dbReference type="ARBA" id="ARBA00022840"/>
    </source>
</evidence>
<keyword evidence="9" id="KW-0067">ATP-binding</keyword>
<dbReference type="EMBL" id="CAFBQP010000164">
    <property type="protein sequence ID" value="CAB5068796.1"/>
    <property type="molecule type" value="Genomic_DNA"/>
</dbReference>
<keyword evidence="6" id="KW-0808">Transferase</keyword>
<dbReference type="InterPro" id="IPR003594">
    <property type="entry name" value="HATPase_dom"/>
</dbReference>
<organism evidence="13">
    <name type="scientific">freshwater metagenome</name>
    <dbReference type="NCBI Taxonomy" id="449393"/>
    <lineage>
        <taxon>unclassified sequences</taxon>
        <taxon>metagenomes</taxon>
        <taxon>ecological metagenomes</taxon>
    </lineage>
</organism>
<evidence type="ECO:0000256" key="3">
    <source>
        <dbReference type="ARBA" id="ARBA00012438"/>
    </source>
</evidence>
<dbReference type="InterPro" id="IPR003661">
    <property type="entry name" value="HisK_dim/P_dom"/>
</dbReference>
<feature type="domain" description="Histidine kinase" evidence="12">
    <location>
        <begin position="162"/>
        <end position="377"/>
    </location>
</feature>
<dbReference type="GO" id="GO:0004721">
    <property type="term" value="F:phosphoprotein phosphatase activity"/>
    <property type="evidence" value="ECO:0007669"/>
    <property type="project" value="TreeGrafter"/>
</dbReference>
<dbReference type="GO" id="GO:0016036">
    <property type="term" value="P:cellular response to phosphate starvation"/>
    <property type="evidence" value="ECO:0007669"/>
    <property type="project" value="TreeGrafter"/>
</dbReference>
<dbReference type="EMBL" id="CAFBLR010000167">
    <property type="protein sequence ID" value="CAB4882362.1"/>
    <property type="molecule type" value="Genomic_DNA"/>
</dbReference>
<dbReference type="InterPro" id="IPR004358">
    <property type="entry name" value="Sig_transdc_His_kin-like_C"/>
</dbReference>
<keyword evidence="7" id="KW-0547">Nucleotide-binding</keyword>
<dbReference type="Pfam" id="PF00512">
    <property type="entry name" value="HisKA"/>
    <property type="match status" value="1"/>
</dbReference>
<evidence type="ECO:0000256" key="8">
    <source>
        <dbReference type="ARBA" id="ARBA00022777"/>
    </source>
</evidence>
<reference evidence="13" key="1">
    <citation type="submission" date="2020-05" db="EMBL/GenBank/DDBJ databases">
        <authorList>
            <person name="Chiriac C."/>
            <person name="Salcher M."/>
            <person name="Ghai R."/>
            <person name="Kavagutti S V."/>
        </authorList>
    </citation>
    <scope>NUCLEOTIDE SEQUENCE</scope>
</reference>
<dbReference type="InterPro" id="IPR036890">
    <property type="entry name" value="HATPase_C_sf"/>
</dbReference>
<dbReference type="SMART" id="SM00388">
    <property type="entry name" value="HisKA"/>
    <property type="match status" value="1"/>
</dbReference>
<dbReference type="SUPFAM" id="SSF47384">
    <property type="entry name" value="Homodimeric domain of signal transducing histidine kinase"/>
    <property type="match status" value="1"/>
</dbReference>
<sequence>MPVVYLIVGLAVGLLVSWVACRHRSSFIPVAGQAPVPVSAPAEVIEQRDVPEVAPLSVVLDALPIGVVYADQNGLVVVRNRMATHAAGARHGDIIVNEALEGLLRTALQGEERRQTLDLFGPPARVLLVHAQPAEAGGAIATISDITERARLDAVRTDFVANISHELKTPVGALSLLAEALADSDDPDVVTRLSGKIVKEAERLTLAIEDLLELSRIELGGDSNRQEVAAVRILEDAADRVRGLAERRHIRLEIQDNGPTLAVVGDRRQLVSAIGNLVDNAVKYSEMDSIVRLGVRLDGDRVTFSVSDSGMGIASQHLDRIFERFYRVDRARSRDTGGVGLGLAIVRHVAANHGGEVKVTSQEGEGSTFMLSIPASPASVAASQADNPILAAG</sequence>
<dbReference type="CDD" id="cd00082">
    <property type="entry name" value="HisKA"/>
    <property type="match status" value="1"/>
</dbReference>
<dbReference type="CDD" id="cd00075">
    <property type="entry name" value="HATPase"/>
    <property type="match status" value="1"/>
</dbReference>
<dbReference type="EMBL" id="CAEZXX010000012">
    <property type="protein sequence ID" value="CAB4696307.1"/>
    <property type="molecule type" value="Genomic_DNA"/>
</dbReference>
<evidence type="ECO:0000313" key="15">
    <source>
        <dbReference type="EMBL" id="CAB4882362.1"/>
    </source>
</evidence>
<evidence type="ECO:0000256" key="5">
    <source>
        <dbReference type="ARBA" id="ARBA00022553"/>
    </source>
</evidence>
<comment type="subcellular location">
    <subcellularLocation>
        <location evidence="2">Cell membrane</location>
    </subcellularLocation>
</comment>
<keyword evidence="11" id="KW-0472">Membrane</keyword>
<keyword evidence="8" id="KW-0418">Kinase</keyword>
<dbReference type="EC" id="2.7.13.3" evidence="3"/>
<dbReference type="InterPro" id="IPR005467">
    <property type="entry name" value="His_kinase_dom"/>
</dbReference>
<evidence type="ECO:0000259" key="12">
    <source>
        <dbReference type="PROSITE" id="PS50109"/>
    </source>
</evidence>
<evidence type="ECO:0000256" key="11">
    <source>
        <dbReference type="ARBA" id="ARBA00023136"/>
    </source>
</evidence>
<dbReference type="Gene3D" id="1.10.287.130">
    <property type="match status" value="1"/>
</dbReference>
<dbReference type="GO" id="GO:0005524">
    <property type="term" value="F:ATP binding"/>
    <property type="evidence" value="ECO:0007669"/>
    <property type="project" value="UniProtKB-KW"/>
</dbReference>
<keyword evidence="4" id="KW-1003">Cell membrane</keyword>
<evidence type="ECO:0000256" key="4">
    <source>
        <dbReference type="ARBA" id="ARBA00022475"/>
    </source>
</evidence>
<keyword evidence="5" id="KW-0597">Phosphoprotein</keyword>
<evidence type="ECO:0000313" key="16">
    <source>
        <dbReference type="EMBL" id="CAB5068796.1"/>
    </source>
</evidence>
<evidence type="ECO:0000256" key="6">
    <source>
        <dbReference type="ARBA" id="ARBA00022679"/>
    </source>
</evidence>
<dbReference type="SMART" id="SM00387">
    <property type="entry name" value="HATPase_c"/>
    <property type="match status" value="1"/>
</dbReference>
<dbReference type="GO" id="GO:0000155">
    <property type="term" value="F:phosphorelay sensor kinase activity"/>
    <property type="evidence" value="ECO:0007669"/>
    <property type="project" value="InterPro"/>
</dbReference>
<gene>
    <name evidence="13" type="ORF">UFOPK2602_00314</name>
    <name evidence="14" type="ORF">UFOPK2806_00770</name>
    <name evidence="15" type="ORF">UFOPK3417_01493</name>
    <name evidence="16" type="ORF">UFOPK4306_02532</name>
</gene>
<dbReference type="InterPro" id="IPR036097">
    <property type="entry name" value="HisK_dim/P_sf"/>
</dbReference>
<evidence type="ECO:0000256" key="2">
    <source>
        <dbReference type="ARBA" id="ARBA00004236"/>
    </source>
</evidence>
<dbReference type="GO" id="GO:0005886">
    <property type="term" value="C:plasma membrane"/>
    <property type="evidence" value="ECO:0007669"/>
    <property type="project" value="UniProtKB-SubCell"/>
</dbReference>
<name>A0A6J6PC68_9ZZZZ</name>
<proteinExistence type="predicted"/>
<dbReference type="FunFam" id="3.30.565.10:FF:000023">
    <property type="entry name" value="PAS domain-containing sensor histidine kinase"/>
    <property type="match status" value="1"/>
</dbReference>
<comment type="catalytic activity">
    <reaction evidence="1">
        <text>ATP + protein L-histidine = ADP + protein N-phospho-L-histidine.</text>
        <dbReference type="EC" id="2.7.13.3"/>
    </reaction>
</comment>
<protein>
    <recommendedName>
        <fullName evidence="3">histidine kinase</fullName>
        <ecNumber evidence="3">2.7.13.3</ecNumber>
    </recommendedName>
</protein>
<dbReference type="Gene3D" id="3.30.565.10">
    <property type="entry name" value="Histidine kinase-like ATPase, C-terminal domain"/>
    <property type="match status" value="1"/>
</dbReference>
<accession>A0A6J6PC68</accession>
<evidence type="ECO:0000256" key="1">
    <source>
        <dbReference type="ARBA" id="ARBA00000085"/>
    </source>
</evidence>
<evidence type="ECO:0000313" key="14">
    <source>
        <dbReference type="EMBL" id="CAB4746958.1"/>
    </source>
</evidence>
<dbReference type="PROSITE" id="PS50109">
    <property type="entry name" value="HIS_KIN"/>
    <property type="match status" value="1"/>
</dbReference>
<dbReference type="PANTHER" id="PTHR45453:SF1">
    <property type="entry name" value="PHOSPHATE REGULON SENSOR PROTEIN PHOR"/>
    <property type="match status" value="1"/>
</dbReference>
<dbReference type="PRINTS" id="PR00344">
    <property type="entry name" value="BCTRLSENSOR"/>
</dbReference>
<dbReference type="Pfam" id="PF02518">
    <property type="entry name" value="HATPase_c"/>
    <property type="match status" value="1"/>
</dbReference>
<keyword evidence="10" id="KW-0902">Two-component regulatory system</keyword>
<dbReference type="AlphaFoldDB" id="A0A6J6PC68"/>